<evidence type="ECO:0000313" key="1">
    <source>
        <dbReference type="EMBL" id="OMG53173.1"/>
    </source>
</evidence>
<evidence type="ECO:0000313" key="2">
    <source>
        <dbReference type="Proteomes" id="UP000187526"/>
    </source>
</evidence>
<dbReference type="RefSeq" id="WP_076095955.1">
    <property type="nucleotide sequence ID" value="NZ_MTHD01000004.1"/>
</dbReference>
<dbReference type="EMBL" id="MTHD01000004">
    <property type="protein sequence ID" value="OMG53173.1"/>
    <property type="molecule type" value="Genomic_DNA"/>
</dbReference>
<accession>A0A1R1I3A1</accession>
<dbReference type="AlphaFoldDB" id="A0A1R1I3A1"/>
<sequence>MINALTLMASSLLKSRQGCGQVHRIARTAAPITAPDEKAAKFSPIFVDSEIVNRIHSMAISTPYMNGSQAKKYRFKD</sequence>
<keyword evidence="2" id="KW-1185">Reference proteome</keyword>
<organism evidence="1 2">
    <name type="scientific">Azonexus hydrophilus</name>
    <dbReference type="NCBI Taxonomy" id="418702"/>
    <lineage>
        <taxon>Bacteria</taxon>
        <taxon>Pseudomonadati</taxon>
        <taxon>Pseudomonadota</taxon>
        <taxon>Betaproteobacteria</taxon>
        <taxon>Rhodocyclales</taxon>
        <taxon>Azonexaceae</taxon>
        <taxon>Azonexus</taxon>
    </lineage>
</organism>
<protein>
    <submittedName>
        <fullName evidence="1">Uncharacterized protein</fullName>
    </submittedName>
</protein>
<name>A0A1R1I3A1_9RHOO</name>
<comment type="caution">
    <text evidence="1">The sequence shown here is derived from an EMBL/GenBank/DDBJ whole genome shotgun (WGS) entry which is preliminary data.</text>
</comment>
<reference evidence="1 2" key="1">
    <citation type="submission" date="2016-10" db="EMBL/GenBank/DDBJ databases">
        <title>Alkaliphiles isolated from bioreactors.</title>
        <authorList>
            <person name="Salah Z."/>
            <person name="Rout S.P."/>
            <person name="Humphreys P.N."/>
        </authorList>
    </citation>
    <scope>NUCLEOTIDE SEQUENCE [LARGE SCALE GENOMIC DNA]</scope>
    <source>
        <strain evidence="1 2">ZS02</strain>
    </source>
</reference>
<dbReference type="Proteomes" id="UP000187526">
    <property type="component" value="Unassembled WGS sequence"/>
</dbReference>
<gene>
    <name evidence="1" type="ORF">BJN45_13190</name>
</gene>
<proteinExistence type="predicted"/>